<accession>A0ABW4L5W1</accession>
<dbReference type="Gene3D" id="3.40.50.300">
    <property type="entry name" value="P-loop containing nucleotide triphosphate hydrolases"/>
    <property type="match status" value="1"/>
</dbReference>
<dbReference type="EMBL" id="JBHUEE010000006">
    <property type="protein sequence ID" value="MFD1718700.1"/>
    <property type="molecule type" value="Genomic_DNA"/>
</dbReference>
<sequence>MLLLISGVSGVGKSTARLRLRERLGDRFESHELCTLGPVPDVPTVAWRQQQAEVAVRRALELEAEGRHVLLAGDPVPAGEVLAAPSADRIDVAVCLLDVDEPSLHARLDGRADPPEWRHRHLAFADWLRRHATDPTHLPDVVTTDAWPEMVWDRWVGRSDLVDVWSMTVLDTSHRDPGDVADRLADWCQAALDGGVPVFRRGWHLA</sequence>
<proteinExistence type="predicted"/>
<organism evidence="1 2">
    <name type="scientific">Georgenia deserti</name>
    <dbReference type="NCBI Taxonomy" id="2093781"/>
    <lineage>
        <taxon>Bacteria</taxon>
        <taxon>Bacillati</taxon>
        <taxon>Actinomycetota</taxon>
        <taxon>Actinomycetes</taxon>
        <taxon>Micrococcales</taxon>
        <taxon>Bogoriellaceae</taxon>
        <taxon>Georgenia</taxon>
    </lineage>
</organism>
<dbReference type="SUPFAM" id="SSF52540">
    <property type="entry name" value="P-loop containing nucleoside triphosphate hydrolases"/>
    <property type="match status" value="1"/>
</dbReference>
<gene>
    <name evidence="1" type="ORF">ACFSE6_12700</name>
</gene>
<evidence type="ECO:0000313" key="2">
    <source>
        <dbReference type="Proteomes" id="UP001597277"/>
    </source>
</evidence>
<comment type="caution">
    <text evidence="1">The sequence shown here is derived from an EMBL/GenBank/DDBJ whole genome shotgun (WGS) entry which is preliminary data.</text>
</comment>
<dbReference type="Proteomes" id="UP001597277">
    <property type="component" value="Unassembled WGS sequence"/>
</dbReference>
<reference evidence="2" key="1">
    <citation type="journal article" date="2019" name="Int. J. Syst. Evol. Microbiol.">
        <title>The Global Catalogue of Microorganisms (GCM) 10K type strain sequencing project: providing services to taxonomists for standard genome sequencing and annotation.</title>
        <authorList>
            <consortium name="The Broad Institute Genomics Platform"/>
            <consortium name="The Broad Institute Genome Sequencing Center for Infectious Disease"/>
            <person name="Wu L."/>
            <person name="Ma J."/>
        </authorList>
    </citation>
    <scope>NUCLEOTIDE SEQUENCE [LARGE SCALE GENOMIC DNA]</scope>
    <source>
        <strain evidence="2">JCM 17130</strain>
    </source>
</reference>
<evidence type="ECO:0000313" key="1">
    <source>
        <dbReference type="EMBL" id="MFD1718700.1"/>
    </source>
</evidence>
<dbReference type="InterPro" id="IPR027417">
    <property type="entry name" value="P-loop_NTPase"/>
</dbReference>
<protein>
    <recommendedName>
        <fullName evidence="3">AAA family ATPase</fullName>
    </recommendedName>
</protein>
<dbReference type="RefSeq" id="WP_388007503.1">
    <property type="nucleotide sequence ID" value="NZ_JBHUEE010000006.1"/>
</dbReference>
<name>A0ABW4L5W1_9MICO</name>
<evidence type="ECO:0008006" key="3">
    <source>
        <dbReference type="Google" id="ProtNLM"/>
    </source>
</evidence>
<keyword evidence="2" id="KW-1185">Reference proteome</keyword>